<dbReference type="SUPFAM" id="SSF56059">
    <property type="entry name" value="Glutathione synthetase ATP-binding domain-like"/>
    <property type="match status" value="1"/>
</dbReference>
<accession>A0A0R1XXR0</accession>
<name>A0A0R1XXR0_9LACO</name>
<dbReference type="EMBL" id="AZGA01000020">
    <property type="protein sequence ID" value="KRM34810.1"/>
    <property type="molecule type" value="Genomic_DNA"/>
</dbReference>
<keyword evidence="7" id="KW-1185">Reference proteome</keyword>
<evidence type="ECO:0000256" key="4">
    <source>
        <dbReference type="PROSITE-ProRule" id="PRU00409"/>
    </source>
</evidence>
<dbReference type="Gene3D" id="3.30.470.20">
    <property type="entry name" value="ATP-grasp fold, B domain"/>
    <property type="match status" value="1"/>
</dbReference>
<dbReference type="InterPro" id="IPR041472">
    <property type="entry name" value="BL00235/CARNS1_N"/>
</dbReference>
<dbReference type="InterPro" id="IPR011761">
    <property type="entry name" value="ATP-grasp"/>
</dbReference>
<dbReference type="PANTHER" id="PTHR43585:SF2">
    <property type="entry name" value="ATP-GRASP ENZYME FSQD"/>
    <property type="match status" value="1"/>
</dbReference>
<dbReference type="GO" id="GO:0046872">
    <property type="term" value="F:metal ion binding"/>
    <property type="evidence" value="ECO:0007669"/>
    <property type="project" value="InterPro"/>
</dbReference>
<evidence type="ECO:0000256" key="3">
    <source>
        <dbReference type="ARBA" id="ARBA00022840"/>
    </source>
</evidence>
<dbReference type="STRING" id="1423734.FC83_GL001947"/>
<dbReference type="GO" id="GO:0005524">
    <property type="term" value="F:ATP binding"/>
    <property type="evidence" value="ECO:0007669"/>
    <property type="project" value="UniProtKB-UniRule"/>
</dbReference>
<evidence type="ECO:0000259" key="5">
    <source>
        <dbReference type="PROSITE" id="PS50975"/>
    </source>
</evidence>
<dbReference type="Pfam" id="PF13535">
    <property type="entry name" value="ATP-grasp_4"/>
    <property type="match status" value="1"/>
</dbReference>
<protein>
    <recommendedName>
        <fullName evidence="5">ATP-grasp domain-containing protein</fullName>
    </recommendedName>
</protein>
<dbReference type="GO" id="GO:0016874">
    <property type="term" value="F:ligase activity"/>
    <property type="evidence" value="ECO:0007669"/>
    <property type="project" value="UniProtKB-KW"/>
</dbReference>
<sequence length="405" mass="45027">MEPLFAAKKMGVRVTVLTDSIPDIDDGYVDDFIVTDTYDMPHAVEKVKVYAKNKPINGVLTWADKDVELVSLIAKALNIPGPSLESSKNARDKVLMREAIAKVDPDLCPKFASVKNFAELKAAANDIGFPAVLKPVGASGSKTIIKIYSEDSLADAYQRLVDETSISRDKVYSYFPSEYIYEELLTGKEISIEGFVSTFSKDIVIAGMTDKEVTDEYSTEYLEYEPSQKSADDLSNYRTKIKQAIRGLGITECAFHAECKVDGTKFKVIEIAARPGGEFITTHLVKIASGVSFVEQNIKNSLGEEIDNRIEFKEWSKNPRTIVGHLDFMAKKEGIVTKLGGFQEIFEDPNVINFMPLKDVGDSVVLPPKDYGSLYTATMVVKGNSIDEIDESFKNIERKFKIEID</sequence>
<evidence type="ECO:0000256" key="1">
    <source>
        <dbReference type="ARBA" id="ARBA00022598"/>
    </source>
</evidence>
<evidence type="ECO:0000313" key="6">
    <source>
        <dbReference type="EMBL" id="KRM34810.1"/>
    </source>
</evidence>
<dbReference type="InterPro" id="IPR052032">
    <property type="entry name" value="ATP-dep_AA_Ligase"/>
</dbReference>
<keyword evidence="3 4" id="KW-0067">ATP-binding</keyword>
<keyword evidence="2 4" id="KW-0547">Nucleotide-binding</keyword>
<feature type="domain" description="ATP-grasp" evidence="5">
    <location>
        <begin position="98"/>
        <end position="302"/>
    </location>
</feature>
<dbReference type="AlphaFoldDB" id="A0A0R1XXR0"/>
<proteinExistence type="predicted"/>
<dbReference type="Gene3D" id="3.40.50.20">
    <property type="match status" value="1"/>
</dbReference>
<organism evidence="6 7">
    <name type="scientific">Agrilactobacillus composti DSM 18527 = JCM 14202</name>
    <dbReference type="NCBI Taxonomy" id="1423734"/>
    <lineage>
        <taxon>Bacteria</taxon>
        <taxon>Bacillati</taxon>
        <taxon>Bacillota</taxon>
        <taxon>Bacilli</taxon>
        <taxon>Lactobacillales</taxon>
        <taxon>Lactobacillaceae</taxon>
        <taxon>Agrilactobacillus</taxon>
    </lineage>
</organism>
<reference evidence="6 7" key="1">
    <citation type="journal article" date="2015" name="Genome Announc.">
        <title>Expanding the biotechnology potential of lactobacilli through comparative genomics of 213 strains and associated genera.</title>
        <authorList>
            <person name="Sun Z."/>
            <person name="Harris H.M."/>
            <person name="McCann A."/>
            <person name="Guo C."/>
            <person name="Argimon S."/>
            <person name="Zhang W."/>
            <person name="Yang X."/>
            <person name="Jeffery I.B."/>
            <person name="Cooney J.C."/>
            <person name="Kagawa T.F."/>
            <person name="Liu W."/>
            <person name="Song Y."/>
            <person name="Salvetti E."/>
            <person name="Wrobel A."/>
            <person name="Rasinkangas P."/>
            <person name="Parkhill J."/>
            <person name="Rea M.C."/>
            <person name="O'Sullivan O."/>
            <person name="Ritari J."/>
            <person name="Douillard F.P."/>
            <person name="Paul Ross R."/>
            <person name="Yang R."/>
            <person name="Briner A.E."/>
            <person name="Felis G.E."/>
            <person name="de Vos W.M."/>
            <person name="Barrangou R."/>
            <person name="Klaenhammer T.R."/>
            <person name="Caufield P.W."/>
            <person name="Cui Y."/>
            <person name="Zhang H."/>
            <person name="O'Toole P.W."/>
        </authorList>
    </citation>
    <scope>NUCLEOTIDE SEQUENCE [LARGE SCALE GENOMIC DNA]</scope>
    <source>
        <strain evidence="6 7">DSM 18527</strain>
    </source>
</reference>
<dbReference type="Proteomes" id="UP000051236">
    <property type="component" value="Unassembled WGS sequence"/>
</dbReference>
<dbReference type="eggNOG" id="COG0027">
    <property type="taxonomic scope" value="Bacteria"/>
</dbReference>
<keyword evidence="1" id="KW-0436">Ligase</keyword>
<evidence type="ECO:0000313" key="7">
    <source>
        <dbReference type="Proteomes" id="UP000051236"/>
    </source>
</evidence>
<dbReference type="PROSITE" id="PS50975">
    <property type="entry name" value="ATP_GRASP"/>
    <property type="match status" value="1"/>
</dbReference>
<gene>
    <name evidence="6" type="ORF">FC83_GL001947</name>
</gene>
<evidence type="ECO:0000256" key="2">
    <source>
        <dbReference type="ARBA" id="ARBA00022741"/>
    </source>
</evidence>
<comment type="caution">
    <text evidence="6">The sequence shown here is derived from an EMBL/GenBank/DDBJ whole genome shotgun (WGS) entry which is preliminary data.</text>
</comment>
<dbReference type="PATRIC" id="fig|1423734.3.peg.1970"/>
<dbReference type="Pfam" id="PF18130">
    <property type="entry name" value="ATPgrasp_N"/>
    <property type="match status" value="1"/>
</dbReference>
<dbReference type="PANTHER" id="PTHR43585">
    <property type="entry name" value="FUMIPYRROLE BIOSYNTHESIS PROTEIN C"/>
    <property type="match status" value="1"/>
</dbReference>